<dbReference type="SUPFAM" id="SSF54001">
    <property type="entry name" value="Cysteine proteinases"/>
    <property type="match status" value="1"/>
</dbReference>
<evidence type="ECO:0000256" key="4">
    <source>
        <dbReference type="SAM" id="MobiDB-lite"/>
    </source>
</evidence>
<dbReference type="CDD" id="cd02257">
    <property type="entry name" value="Peptidase_C19"/>
    <property type="match status" value="1"/>
</dbReference>
<feature type="compositionally biased region" description="Basic and acidic residues" evidence="4">
    <location>
        <begin position="1185"/>
        <end position="1195"/>
    </location>
</feature>
<dbReference type="InterPro" id="IPR052398">
    <property type="entry name" value="Ubiquitin_hydrolase_53/54"/>
</dbReference>
<organism evidence="6 7">
    <name type="scientific">Dendrobium thyrsiflorum</name>
    <name type="common">Pinecone-like raceme dendrobium</name>
    <name type="synonym">Orchid</name>
    <dbReference type="NCBI Taxonomy" id="117978"/>
    <lineage>
        <taxon>Eukaryota</taxon>
        <taxon>Viridiplantae</taxon>
        <taxon>Streptophyta</taxon>
        <taxon>Embryophyta</taxon>
        <taxon>Tracheophyta</taxon>
        <taxon>Spermatophyta</taxon>
        <taxon>Magnoliopsida</taxon>
        <taxon>Liliopsida</taxon>
        <taxon>Asparagales</taxon>
        <taxon>Orchidaceae</taxon>
        <taxon>Epidendroideae</taxon>
        <taxon>Malaxideae</taxon>
        <taxon>Dendrobiinae</taxon>
        <taxon>Dendrobium</taxon>
    </lineage>
</organism>
<protein>
    <recommendedName>
        <fullName evidence="5">USP domain-containing protein</fullName>
    </recommendedName>
</protein>
<gene>
    <name evidence="6" type="ORF">M5K25_004266</name>
</gene>
<dbReference type="InterPro" id="IPR038765">
    <property type="entry name" value="Papain-like_cys_pep_sf"/>
</dbReference>
<dbReference type="Gene3D" id="1.25.40.10">
    <property type="entry name" value="Tetratricopeptide repeat domain"/>
    <property type="match status" value="1"/>
</dbReference>
<name>A0ABD0VL63_DENTH</name>
<dbReference type="PANTHER" id="PTHR22975">
    <property type="entry name" value="UBIQUITIN SPECIFIC PROTEINASE"/>
    <property type="match status" value="1"/>
</dbReference>
<evidence type="ECO:0000313" key="7">
    <source>
        <dbReference type="Proteomes" id="UP001552299"/>
    </source>
</evidence>
<dbReference type="PROSITE" id="PS00028">
    <property type="entry name" value="ZINC_FINGER_C2H2_1"/>
    <property type="match status" value="1"/>
</dbReference>
<dbReference type="Pfam" id="PF00443">
    <property type="entry name" value="UCH"/>
    <property type="match status" value="1"/>
</dbReference>
<dbReference type="EMBL" id="JANQDX010000004">
    <property type="protein sequence ID" value="KAL0925892.1"/>
    <property type="molecule type" value="Genomic_DNA"/>
</dbReference>
<evidence type="ECO:0000256" key="3">
    <source>
        <dbReference type="SAM" id="Coils"/>
    </source>
</evidence>
<proteinExistence type="predicted"/>
<feature type="compositionally biased region" description="Basic and acidic residues" evidence="4">
    <location>
        <begin position="918"/>
        <end position="932"/>
    </location>
</feature>
<feature type="region of interest" description="Disordered" evidence="4">
    <location>
        <begin position="1"/>
        <end position="33"/>
    </location>
</feature>
<dbReference type="Pfam" id="PF04780">
    <property type="entry name" value="DUF629"/>
    <property type="match status" value="1"/>
</dbReference>
<dbReference type="Gene3D" id="3.90.70.10">
    <property type="entry name" value="Cysteine proteinases"/>
    <property type="match status" value="1"/>
</dbReference>
<dbReference type="InterPro" id="IPR006865">
    <property type="entry name" value="DUF629"/>
</dbReference>
<reference evidence="6 7" key="1">
    <citation type="journal article" date="2024" name="Plant Biotechnol. J.">
        <title>Dendrobium thyrsiflorum genome and its molecular insights into genes involved in important horticultural traits.</title>
        <authorList>
            <person name="Chen B."/>
            <person name="Wang J.Y."/>
            <person name="Zheng P.J."/>
            <person name="Li K.L."/>
            <person name="Liang Y.M."/>
            <person name="Chen X.F."/>
            <person name="Zhang C."/>
            <person name="Zhao X."/>
            <person name="He X."/>
            <person name="Zhang G.Q."/>
            <person name="Liu Z.J."/>
            <person name="Xu Q."/>
        </authorList>
    </citation>
    <scope>NUCLEOTIDE SEQUENCE [LARGE SCALE GENOMIC DNA]</scope>
    <source>
        <strain evidence="6">GZMU011</strain>
    </source>
</reference>
<evidence type="ECO:0000259" key="5">
    <source>
        <dbReference type="PROSITE" id="PS50235"/>
    </source>
</evidence>
<keyword evidence="3" id="KW-0175">Coiled coil</keyword>
<feature type="region of interest" description="Disordered" evidence="4">
    <location>
        <begin position="918"/>
        <end position="955"/>
    </location>
</feature>
<feature type="region of interest" description="Disordered" evidence="4">
    <location>
        <begin position="262"/>
        <end position="311"/>
    </location>
</feature>
<dbReference type="Proteomes" id="UP001552299">
    <property type="component" value="Unassembled WGS sequence"/>
</dbReference>
<feature type="coiled-coil region" evidence="3">
    <location>
        <begin position="161"/>
        <end position="188"/>
    </location>
</feature>
<evidence type="ECO:0000256" key="2">
    <source>
        <dbReference type="ARBA" id="ARBA00022801"/>
    </source>
</evidence>
<dbReference type="InterPro" id="IPR011990">
    <property type="entry name" value="TPR-like_helical_dom_sf"/>
</dbReference>
<dbReference type="PROSITE" id="PS50235">
    <property type="entry name" value="USP_3"/>
    <property type="match status" value="1"/>
</dbReference>
<evidence type="ECO:0000313" key="6">
    <source>
        <dbReference type="EMBL" id="KAL0925892.1"/>
    </source>
</evidence>
<dbReference type="SUPFAM" id="SSF48452">
    <property type="entry name" value="TPR-like"/>
    <property type="match status" value="1"/>
</dbReference>
<dbReference type="InterPro" id="IPR028889">
    <property type="entry name" value="USP"/>
</dbReference>
<evidence type="ECO:0000256" key="1">
    <source>
        <dbReference type="ARBA" id="ARBA00022786"/>
    </source>
</evidence>
<comment type="caution">
    <text evidence="6">The sequence shown here is derived from an EMBL/GenBank/DDBJ whole genome shotgun (WGS) entry which is preliminary data.</text>
</comment>
<dbReference type="GO" id="GO:0016787">
    <property type="term" value="F:hydrolase activity"/>
    <property type="evidence" value="ECO:0007669"/>
    <property type="project" value="UniProtKB-KW"/>
</dbReference>
<keyword evidence="1" id="KW-0833">Ubl conjugation pathway</keyword>
<dbReference type="InterPro" id="IPR001394">
    <property type="entry name" value="Peptidase_C19_UCH"/>
</dbReference>
<dbReference type="InterPro" id="IPR006866">
    <property type="entry name" value="DUF627_N"/>
</dbReference>
<accession>A0ABD0VL63</accession>
<feature type="compositionally biased region" description="Pro residues" evidence="4">
    <location>
        <begin position="12"/>
        <end position="25"/>
    </location>
</feature>
<dbReference type="PANTHER" id="PTHR22975:SF9">
    <property type="entry name" value="ECHINUS SPLICE FORM 3"/>
    <property type="match status" value="1"/>
</dbReference>
<feature type="coiled-coil region" evidence="3">
    <location>
        <begin position="984"/>
        <end position="1011"/>
    </location>
</feature>
<feature type="domain" description="USP" evidence="5">
    <location>
        <begin position="1338"/>
        <end position="1666"/>
    </location>
</feature>
<feature type="region of interest" description="Disordered" evidence="4">
    <location>
        <begin position="1159"/>
        <end position="1219"/>
    </location>
</feature>
<sequence>MVRRRNPNNRPSRPPPAERPPPAQAPPGESASDCTAVKAECERALTALRRGNHTKALRLMKDACQRHESSALFHRVHSTISFKVASLLDDPNSKLRHLRSAIDSSRRSVELSPNSIEFAHFYANLLYEAANDGPAYEDVVQECERALAIADPVDPAKESLQEESQQKLTTAEARIAHVQQELRSLIQKSNLASLSTWMKNLGNGSGREEGIRLIPMRRLMEDPMEVTVIPARRPNEIKKATKTPEERRKEIEVRVAAAILLQHKSNSPASAEDDTRGSEPPSSSGSRERRRSNNSRKLSLSAERMDQARSHWNSMSTDHKFEFLSVGVADLKEHYASSSSKDNLASDVLSEALAFVGSYGTWKYWVCCRCKEKFTDSDTHVQHVMREHIGSLSPKLQSVLPQEVDVKWIEMLLNWSWKPINSAAAVRMLEDAIEKEHLAVNDEDSDTRDKECFSEFSECWSSKYNSDSSSSPQQREYVDGENGYTLGSRENHISTVFAGSSRRWPLSDDLERAKLLERIQGMLRLFIKHKSLSVSHLNKVIQFAMEGIKGLSSGSLLQNSEIDQSPICICFLDGPQLRKVLKFLQDLSHSCGLVRYSEKDNAAGDTVQTDNGGEALDGVRLAYDSARLLVDGRLFHKKTGSKISDVSSLVDGIDTIPDADAIVSWLFFGSSCEEELSAWKCRKEEKSQLGMETLQILEKEVYLLQSLCERKCEHLSYEEALQAAENLCVEEFKKRDPAMKLAPQSYEVVLRKRQEELIERENDVMYTSDRLELDAISNVLKESQGLSISQFGYDETLSSETSCLSELDYDKDDRRMHEYAQQADTCIELAIQRQREQLSVELNKLDAKLMHNVNGMQQLEAKLGPASAYDYQTIIIPLVKCFLRQHLESLVDKAATEKSDAAREAFLAELELDEKKNVNREVESRHAHEKLKDKKKSKDSRKAKDTKTAGYSEQHNYHKETAEHLEFTASNAGKLVDFEATTTSDHLEEENEESKRKVELEEEERKLEETLEYQRWIEYEAKQKHLQLKNSSGNHPETFAEQVKNSSGNHPEMIEESFGVDSGPNDNTLVSNDQSRAMLHSNAAAVFSKSILFRDFGSGATIKDHQNGQYNRSNTFCEDKLICSQIQRLGEYNNSYATGIKETHSLGWSIQTENRSGGVKINGLDRPASPANYSTLSNAKKTKKTDKQSHSKYKQDAQNGYLSSNNQISRQTNGGSSLVQLPDKNTRVMQHSQENHSYGKAPNGVYLKNQLLEIAADESHDGNNEMKAFNSLPVVDDEDVRFQEDLQKAVRQSLDSFQAERKFPLAPVLGSSQQGSSELGNSTKETAITFPDKDVYGTGLTNAIGEYNCFLNVIIQSLWHLRRFRDEFLMRSSVHAHVGDPCVVCALHDIFVALNNASGDSQREAVTPTRLRIALSNLYPDSNFFQQAQMNDASEVLGVIFDCLHKSFTCSTQCDTESEESNLLGTWDCDSTTCIAHNLFGMDIFERMNCSSCGMESRHFKYTTFFHNINASALRTMKIASVDSSFDELLKTVEMNHQLLCNMESGGCGKLNSIFHILAAAPHVFITVLGWQNTNESIDDISATLAAITIKLDVGVLYSGLNKGRKHSLVSMVCYYGQHYHCFAYERERWVMYDDQTVKIIGDWEDVINMCERGHLQPQLLFFEAGDY</sequence>
<feature type="region of interest" description="Disordered" evidence="4">
    <location>
        <begin position="1040"/>
        <end position="1066"/>
    </location>
</feature>
<dbReference type="Pfam" id="PF04781">
    <property type="entry name" value="DUF627"/>
    <property type="match status" value="1"/>
</dbReference>
<feature type="compositionally biased region" description="Polar residues" evidence="4">
    <location>
        <begin position="1196"/>
        <end position="1219"/>
    </location>
</feature>
<dbReference type="InterPro" id="IPR013087">
    <property type="entry name" value="Znf_C2H2_type"/>
</dbReference>
<keyword evidence="7" id="KW-1185">Reference proteome</keyword>
<keyword evidence="2" id="KW-0378">Hydrolase</keyword>